<keyword evidence="5" id="KW-0862">Zinc</keyword>
<sequence length="451" mass="50924">MRVTQAFRFELDPNREARIALAKHVGAARFAYNWGLARCREALAHGERIPSAMDLHKAWNVWKRPHAPWWVEVSKCAPQEAFRDLERAIRNWREGRAGFPRFKRKKALADNKARLTGSIRVTPRHVQLPRIGKVRTKERTDKLIVLLHERKARILSATISREADRWFVSLTCEVERPDPEPREIQGPEDVVGIDVGLESFAVLSDGTRIEAPKPLARALRLLKRRSKKLSRKQRRTVVEQDPETGEERKRTVFSRNYEKAALGLARLHRRVRNIRRDFLHKITTELAKAKPVLVVEDLNIRGLARNGSLSRSIQDVGWGTFRRMLEYKCAWYGARLIVAPRGFPSTKRCSRCGWVAPALPLSQRVFRCEACGLEMDRDLNAALNLRNYGLAALKGPTGSSPGSHACRGVPSRSKTGWGAPDPSGGGTAMSRSTSYGSLKQEAAGRLFRPSG</sequence>
<evidence type="ECO:0000256" key="3">
    <source>
        <dbReference type="ARBA" id="ARBA00022578"/>
    </source>
</evidence>
<dbReference type="NCBIfam" id="NF040570">
    <property type="entry name" value="guided_TnpB"/>
    <property type="match status" value="1"/>
</dbReference>
<keyword evidence="3" id="KW-0815">Transposition</keyword>
<feature type="region of interest" description="Disordered" evidence="8">
    <location>
        <begin position="396"/>
        <end position="451"/>
    </location>
</feature>
<dbReference type="InParanoid" id="A0A212QLU3"/>
<evidence type="ECO:0000259" key="11">
    <source>
        <dbReference type="Pfam" id="PF12323"/>
    </source>
</evidence>
<dbReference type="RefSeq" id="WP_088570338.1">
    <property type="nucleotide sequence ID" value="NZ_FYEK01000010.1"/>
</dbReference>
<dbReference type="GO" id="GO:0046872">
    <property type="term" value="F:metal ion binding"/>
    <property type="evidence" value="ECO:0007669"/>
    <property type="project" value="UniProtKB-KW"/>
</dbReference>
<comment type="similarity">
    <text evidence="2">In the N-terminal section; belongs to the transposase 2 family.</text>
</comment>
<keyword evidence="4" id="KW-0479">Metal-binding</keyword>
<dbReference type="InterPro" id="IPR010095">
    <property type="entry name" value="Cas12f1-like_TNB"/>
</dbReference>
<evidence type="ECO:0000256" key="7">
    <source>
        <dbReference type="ARBA" id="ARBA00023172"/>
    </source>
</evidence>
<dbReference type="InterPro" id="IPR001959">
    <property type="entry name" value="Transposase"/>
</dbReference>
<dbReference type="PANTHER" id="PTHR30405:SF25">
    <property type="entry name" value="RNA-GUIDED DNA ENDONUCLEASE INSQ-RELATED"/>
    <property type="match status" value="1"/>
</dbReference>
<dbReference type="Pfam" id="PF07282">
    <property type="entry name" value="Cas12f1-like_TNB"/>
    <property type="match status" value="1"/>
</dbReference>
<dbReference type="Pfam" id="PF12323">
    <property type="entry name" value="HTH_OrfB_IS605"/>
    <property type="match status" value="1"/>
</dbReference>
<dbReference type="EMBL" id="FYEK01000010">
    <property type="protein sequence ID" value="SNB60360.1"/>
    <property type="molecule type" value="Genomic_DNA"/>
</dbReference>
<feature type="domain" description="Cas12f1-like TNB" evidence="10">
    <location>
        <begin position="318"/>
        <end position="385"/>
    </location>
</feature>
<dbReference type="GO" id="GO:0006310">
    <property type="term" value="P:DNA recombination"/>
    <property type="evidence" value="ECO:0007669"/>
    <property type="project" value="UniProtKB-KW"/>
</dbReference>
<organism evidence="12 13">
    <name type="scientific">Thermoflexus hugenholtzii JAD2</name>
    <dbReference type="NCBI Taxonomy" id="877466"/>
    <lineage>
        <taxon>Bacteria</taxon>
        <taxon>Bacillati</taxon>
        <taxon>Chloroflexota</taxon>
        <taxon>Thermoflexia</taxon>
        <taxon>Thermoflexales</taxon>
        <taxon>Thermoflexaceae</taxon>
        <taxon>Thermoflexus</taxon>
    </lineage>
</organism>
<accession>A0A212QLU3</accession>
<reference evidence="13" key="1">
    <citation type="submission" date="2017-06" db="EMBL/GenBank/DDBJ databases">
        <authorList>
            <person name="Varghese N."/>
            <person name="Submissions S."/>
        </authorList>
    </citation>
    <scope>NUCLEOTIDE SEQUENCE [LARGE SCALE GENOMIC DNA]</scope>
    <source>
        <strain evidence="13">JAD2</strain>
    </source>
</reference>
<feature type="domain" description="Probable transposase IS891/IS1136/IS1341" evidence="9">
    <location>
        <begin position="172"/>
        <end position="306"/>
    </location>
</feature>
<dbReference type="AlphaFoldDB" id="A0A212QLU3"/>
<evidence type="ECO:0000256" key="1">
    <source>
        <dbReference type="ARBA" id="ARBA00008761"/>
    </source>
</evidence>
<dbReference type="GO" id="GO:0003677">
    <property type="term" value="F:DNA binding"/>
    <property type="evidence" value="ECO:0007669"/>
    <property type="project" value="UniProtKB-KW"/>
</dbReference>
<evidence type="ECO:0000259" key="9">
    <source>
        <dbReference type="Pfam" id="PF01385"/>
    </source>
</evidence>
<keyword evidence="6" id="KW-0238">DNA-binding</keyword>
<dbReference type="GO" id="GO:0032196">
    <property type="term" value="P:transposition"/>
    <property type="evidence" value="ECO:0007669"/>
    <property type="project" value="UniProtKB-KW"/>
</dbReference>
<dbReference type="OrthoDB" id="143610at2"/>
<evidence type="ECO:0000256" key="5">
    <source>
        <dbReference type="ARBA" id="ARBA00022833"/>
    </source>
</evidence>
<keyword evidence="13" id="KW-1185">Reference proteome</keyword>
<dbReference type="InterPro" id="IPR021027">
    <property type="entry name" value="Transposase_put_HTH"/>
</dbReference>
<evidence type="ECO:0000256" key="2">
    <source>
        <dbReference type="ARBA" id="ARBA00011044"/>
    </source>
</evidence>
<dbReference type="NCBIfam" id="TIGR01766">
    <property type="entry name" value="IS200/IS605 family accessory protein TnpB-like domain"/>
    <property type="match status" value="1"/>
</dbReference>
<name>A0A212QLU3_9CHLR</name>
<gene>
    <name evidence="12" type="ORF">SAMN02746019_00025100</name>
</gene>
<dbReference type="InterPro" id="IPR051399">
    <property type="entry name" value="RNA-guided_DNA_endo/Transpos"/>
</dbReference>
<protein>
    <submittedName>
        <fullName evidence="12">Transposase, IS605 OrfB family, central region</fullName>
    </submittedName>
</protein>
<dbReference type="PANTHER" id="PTHR30405">
    <property type="entry name" value="TRANSPOSASE"/>
    <property type="match status" value="1"/>
</dbReference>
<evidence type="ECO:0000256" key="4">
    <source>
        <dbReference type="ARBA" id="ARBA00022723"/>
    </source>
</evidence>
<evidence type="ECO:0000256" key="6">
    <source>
        <dbReference type="ARBA" id="ARBA00023125"/>
    </source>
</evidence>
<evidence type="ECO:0000256" key="8">
    <source>
        <dbReference type="SAM" id="MobiDB-lite"/>
    </source>
</evidence>
<keyword evidence="7" id="KW-0233">DNA recombination</keyword>
<evidence type="ECO:0000259" key="10">
    <source>
        <dbReference type="Pfam" id="PF07282"/>
    </source>
</evidence>
<dbReference type="Proteomes" id="UP000197025">
    <property type="component" value="Unassembled WGS sequence"/>
</dbReference>
<evidence type="ECO:0000313" key="12">
    <source>
        <dbReference type="EMBL" id="SNB60360.1"/>
    </source>
</evidence>
<comment type="similarity">
    <text evidence="1">In the C-terminal section; belongs to the transposase 35 family.</text>
</comment>
<proteinExistence type="inferred from homology"/>
<dbReference type="Pfam" id="PF01385">
    <property type="entry name" value="OrfB_IS605"/>
    <property type="match status" value="1"/>
</dbReference>
<evidence type="ECO:0000313" key="13">
    <source>
        <dbReference type="Proteomes" id="UP000197025"/>
    </source>
</evidence>
<feature type="domain" description="Transposase putative helix-turn-helix" evidence="11">
    <location>
        <begin position="1"/>
        <end position="47"/>
    </location>
</feature>